<dbReference type="SMART" id="SM00380">
    <property type="entry name" value="AP2"/>
    <property type="match status" value="1"/>
</dbReference>
<dbReference type="Proteomes" id="UP000797356">
    <property type="component" value="Chromosome 1"/>
</dbReference>
<dbReference type="EMBL" id="CM017872">
    <property type="protein sequence ID" value="KAG1327977.1"/>
    <property type="molecule type" value="Genomic_DNA"/>
</dbReference>
<feature type="compositionally biased region" description="Low complexity" evidence="6">
    <location>
        <begin position="160"/>
        <end position="180"/>
    </location>
</feature>
<dbReference type="Gene3D" id="3.30.730.10">
    <property type="entry name" value="AP2/ERF domain"/>
    <property type="match status" value="1"/>
</dbReference>
<evidence type="ECO:0000313" key="9">
    <source>
        <dbReference type="Proteomes" id="UP000797356"/>
    </source>
</evidence>
<keyword evidence="3" id="KW-0238">DNA-binding</keyword>
<dbReference type="AlphaFoldDB" id="A0A8K0HWJ5"/>
<dbReference type="CDD" id="cd00018">
    <property type="entry name" value="AP2"/>
    <property type="match status" value="1"/>
</dbReference>
<evidence type="ECO:0000256" key="5">
    <source>
        <dbReference type="ARBA" id="ARBA00023242"/>
    </source>
</evidence>
<sequence>MEESSPSNHQEAEREAAPRRRYRGVRQRPWGKWAAEIRDPHKAARVWLGTFDTAEAAARAYDEAALRFRGSRAKLNFPEDVHLHLAPPPAPLATSNSPATLSSDASRDYLEYSRLLQGVGQYQRLPPTSLLDQFMSSNYSSAMASMMTDGPLATGPFPTSSASSPHVFGASSSSSSSSSSPYPPFYPSEETPSEIWGREDGSVFQRPYWTDSSQFPPPSSA</sequence>
<evidence type="ECO:0000313" key="8">
    <source>
        <dbReference type="EMBL" id="KAG1327977.1"/>
    </source>
</evidence>
<evidence type="ECO:0000256" key="4">
    <source>
        <dbReference type="ARBA" id="ARBA00023163"/>
    </source>
</evidence>
<keyword evidence="9" id="KW-1185">Reference proteome</keyword>
<proteinExistence type="predicted"/>
<evidence type="ECO:0000256" key="3">
    <source>
        <dbReference type="ARBA" id="ARBA00023125"/>
    </source>
</evidence>
<dbReference type="InterPro" id="IPR001471">
    <property type="entry name" value="AP2/ERF_dom"/>
</dbReference>
<dbReference type="InterPro" id="IPR036955">
    <property type="entry name" value="AP2/ERF_dom_sf"/>
</dbReference>
<dbReference type="PRINTS" id="PR00367">
    <property type="entry name" value="ETHRSPELEMNT"/>
</dbReference>
<comment type="caution">
    <text evidence="8">The sequence shown here is derived from an EMBL/GenBank/DDBJ whole genome shotgun (WGS) entry which is preliminary data.</text>
</comment>
<feature type="region of interest" description="Disordered" evidence="6">
    <location>
        <begin position="1"/>
        <end position="26"/>
    </location>
</feature>
<dbReference type="GO" id="GO:0009873">
    <property type="term" value="P:ethylene-activated signaling pathway"/>
    <property type="evidence" value="ECO:0007669"/>
    <property type="project" value="InterPro"/>
</dbReference>
<keyword evidence="5" id="KW-0539">Nucleus</keyword>
<accession>A0A8K0HWJ5</accession>
<reference evidence="8" key="2">
    <citation type="submission" date="2019-07" db="EMBL/GenBank/DDBJ databases">
        <authorList>
            <person name="Yang Y."/>
            <person name="Bocs S."/>
            <person name="Baudouin L."/>
        </authorList>
    </citation>
    <scope>NUCLEOTIDE SEQUENCE</scope>
    <source>
        <tissue evidence="8">Spear leaf of Hainan Tall coconut</tissue>
    </source>
</reference>
<dbReference type="PROSITE" id="PS51032">
    <property type="entry name" value="AP2_ERF"/>
    <property type="match status" value="1"/>
</dbReference>
<dbReference type="PANTHER" id="PTHR31190:SF473">
    <property type="entry name" value="OS05G0437100 PROTEIN"/>
    <property type="match status" value="1"/>
</dbReference>
<dbReference type="InterPro" id="IPR044808">
    <property type="entry name" value="ERF_plant"/>
</dbReference>
<dbReference type="GO" id="GO:0003700">
    <property type="term" value="F:DNA-binding transcription factor activity"/>
    <property type="evidence" value="ECO:0007669"/>
    <property type="project" value="InterPro"/>
</dbReference>
<dbReference type="SUPFAM" id="SSF54171">
    <property type="entry name" value="DNA-binding domain"/>
    <property type="match status" value="1"/>
</dbReference>
<name>A0A8K0HWJ5_COCNU</name>
<evidence type="ECO:0000256" key="6">
    <source>
        <dbReference type="SAM" id="MobiDB-lite"/>
    </source>
</evidence>
<protein>
    <submittedName>
        <fullName evidence="8">Putative ethylene-responsive transcription factor ABR1</fullName>
    </submittedName>
</protein>
<evidence type="ECO:0000256" key="2">
    <source>
        <dbReference type="ARBA" id="ARBA00023015"/>
    </source>
</evidence>
<evidence type="ECO:0000259" key="7">
    <source>
        <dbReference type="PROSITE" id="PS51032"/>
    </source>
</evidence>
<evidence type="ECO:0000256" key="1">
    <source>
        <dbReference type="ARBA" id="ARBA00004123"/>
    </source>
</evidence>
<dbReference type="PANTHER" id="PTHR31190">
    <property type="entry name" value="DNA-BINDING DOMAIN"/>
    <property type="match status" value="1"/>
</dbReference>
<feature type="domain" description="AP2/ERF" evidence="7">
    <location>
        <begin position="21"/>
        <end position="78"/>
    </location>
</feature>
<dbReference type="GO" id="GO:0003677">
    <property type="term" value="F:DNA binding"/>
    <property type="evidence" value="ECO:0007669"/>
    <property type="project" value="UniProtKB-KW"/>
</dbReference>
<dbReference type="OrthoDB" id="786986at2759"/>
<dbReference type="Pfam" id="PF00847">
    <property type="entry name" value="AP2"/>
    <property type="match status" value="1"/>
</dbReference>
<organism evidence="8 9">
    <name type="scientific">Cocos nucifera</name>
    <name type="common">Coconut palm</name>
    <dbReference type="NCBI Taxonomy" id="13894"/>
    <lineage>
        <taxon>Eukaryota</taxon>
        <taxon>Viridiplantae</taxon>
        <taxon>Streptophyta</taxon>
        <taxon>Embryophyta</taxon>
        <taxon>Tracheophyta</taxon>
        <taxon>Spermatophyta</taxon>
        <taxon>Magnoliopsida</taxon>
        <taxon>Liliopsida</taxon>
        <taxon>Arecaceae</taxon>
        <taxon>Arecoideae</taxon>
        <taxon>Cocoseae</taxon>
        <taxon>Attaleinae</taxon>
        <taxon>Cocos</taxon>
    </lineage>
</organism>
<comment type="subcellular location">
    <subcellularLocation>
        <location evidence="1">Nucleus</location>
    </subcellularLocation>
</comment>
<gene>
    <name evidence="8" type="ORF">COCNU_01G019110</name>
</gene>
<dbReference type="FunFam" id="3.30.730.10:FF:000001">
    <property type="entry name" value="Ethylene-responsive transcription factor 2"/>
    <property type="match status" value="1"/>
</dbReference>
<reference evidence="8" key="1">
    <citation type="journal article" date="2017" name="Gigascience">
        <title>The genome draft of coconut (Cocos nucifera).</title>
        <authorList>
            <person name="Xiao Y."/>
            <person name="Xu P."/>
            <person name="Fan H."/>
            <person name="Baudouin L."/>
            <person name="Xia W."/>
            <person name="Bocs S."/>
            <person name="Xu J."/>
            <person name="Li Q."/>
            <person name="Guo A."/>
            <person name="Zhou L."/>
            <person name="Li J."/>
            <person name="Wu Y."/>
            <person name="Ma Z."/>
            <person name="Armero A."/>
            <person name="Issali A.E."/>
            <person name="Liu N."/>
            <person name="Peng M."/>
            <person name="Yang Y."/>
        </authorList>
    </citation>
    <scope>NUCLEOTIDE SEQUENCE</scope>
    <source>
        <tissue evidence="8">Spear leaf of Hainan Tall coconut</tissue>
    </source>
</reference>
<dbReference type="GO" id="GO:0005634">
    <property type="term" value="C:nucleus"/>
    <property type="evidence" value="ECO:0007669"/>
    <property type="project" value="UniProtKB-SubCell"/>
</dbReference>
<keyword evidence="2" id="KW-0805">Transcription regulation</keyword>
<dbReference type="InterPro" id="IPR016177">
    <property type="entry name" value="DNA-bd_dom_sf"/>
</dbReference>
<keyword evidence="4" id="KW-0804">Transcription</keyword>
<feature type="region of interest" description="Disordered" evidence="6">
    <location>
        <begin position="156"/>
        <end position="200"/>
    </location>
</feature>